<dbReference type="Gene3D" id="1.20.120.580">
    <property type="entry name" value="bsu32300-like"/>
    <property type="match status" value="1"/>
</dbReference>
<dbReference type="NCBIfam" id="NF047751">
    <property type="entry name" value="HepT_toxin"/>
    <property type="match status" value="1"/>
</dbReference>
<dbReference type="InterPro" id="IPR052379">
    <property type="entry name" value="Type_VII_TA_RNase"/>
</dbReference>
<evidence type="ECO:0000256" key="1">
    <source>
        <dbReference type="ARBA" id="ARBA00022649"/>
    </source>
</evidence>
<dbReference type="InterPro" id="IPR037038">
    <property type="entry name" value="HepT-like_sf"/>
</dbReference>
<evidence type="ECO:0008006" key="7">
    <source>
        <dbReference type="Google" id="ProtNLM"/>
    </source>
</evidence>
<accession>A0A1F6A756</accession>
<evidence type="ECO:0000313" key="5">
    <source>
        <dbReference type="EMBL" id="OGG20570.1"/>
    </source>
</evidence>
<sequence length="121" mass="13973">MKKLSRFERLTEEDLLADEDRRVMIERYFQLACEVVIDIANLLNAEFRFRPANDAKESIIILGEEGVLKKEFANQFAPMAGFRNILVHDYIAIDYTKVADYLNSRLGDFETFAKAVASYLV</sequence>
<protein>
    <recommendedName>
        <fullName evidence="7">DUF86 domain-containing protein</fullName>
    </recommendedName>
</protein>
<evidence type="ECO:0000256" key="2">
    <source>
        <dbReference type="ARBA" id="ARBA00022722"/>
    </source>
</evidence>
<dbReference type="PANTHER" id="PTHR33397:SF5">
    <property type="entry name" value="RNASE YUTE-RELATED"/>
    <property type="match status" value="1"/>
</dbReference>
<dbReference type="GO" id="GO:0004540">
    <property type="term" value="F:RNA nuclease activity"/>
    <property type="evidence" value="ECO:0007669"/>
    <property type="project" value="InterPro"/>
</dbReference>
<dbReference type="GO" id="GO:0110001">
    <property type="term" value="C:toxin-antitoxin complex"/>
    <property type="evidence" value="ECO:0007669"/>
    <property type="project" value="InterPro"/>
</dbReference>
<dbReference type="Pfam" id="PF01934">
    <property type="entry name" value="HepT-like"/>
    <property type="match status" value="1"/>
</dbReference>
<comment type="similarity">
    <text evidence="4">Belongs to the HepT RNase toxin family.</text>
</comment>
<dbReference type="AlphaFoldDB" id="A0A1F6A756"/>
<dbReference type="STRING" id="1798384.A3D03_00895"/>
<reference evidence="5 6" key="1">
    <citation type="journal article" date="2016" name="Nat. Commun.">
        <title>Thousands of microbial genomes shed light on interconnected biogeochemical processes in an aquifer system.</title>
        <authorList>
            <person name="Anantharaman K."/>
            <person name="Brown C.T."/>
            <person name="Hug L.A."/>
            <person name="Sharon I."/>
            <person name="Castelle C.J."/>
            <person name="Probst A.J."/>
            <person name="Thomas B.C."/>
            <person name="Singh A."/>
            <person name="Wilkins M.J."/>
            <person name="Karaoz U."/>
            <person name="Brodie E.L."/>
            <person name="Williams K.H."/>
            <person name="Hubbard S.S."/>
            <person name="Banfield J.F."/>
        </authorList>
    </citation>
    <scope>NUCLEOTIDE SEQUENCE [LARGE SCALE GENOMIC DNA]</scope>
</reference>
<dbReference type="Proteomes" id="UP000177092">
    <property type="component" value="Unassembled WGS sequence"/>
</dbReference>
<evidence type="ECO:0000256" key="4">
    <source>
        <dbReference type="ARBA" id="ARBA00024207"/>
    </source>
</evidence>
<proteinExistence type="inferred from homology"/>
<dbReference type="EMBL" id="MFJN01000044">
    <property type="protein sequence ID" value="OGG20570.1"/>
    <property type="molecule type" value="Genomic_DNA"/>
</dbReference>
<dbReference type="InterPro" id="IPR008201">
    <property type="entry name" value="HepT-like"/>
</dbReference>
<evidence type="ECO:0000313" key="6">
    <source>
        <dbReference type="Proteomes" id="UP000177092"/>
    </source>
</evidence>
<evidence type="ECO:0000256" key="3">
    <source>
        <dbReference type="ARBA" id="ARBA00022801"/>
    </source>
</evidence>
<keyword evidence="1" id="KW-1277">Toxin-antitoxin system</keyword>
<gene>
    <name evidence="5" type="ORF">A3D03_00895</name>
</gene>
<keyword evidence="3" id="KW-0378">Hydrolase</keyword>
<dbReference type="PANTHER" id="PTHR33397">
    <property type="entry name" value="UPF0331 PROTEIN YUTE"/>
    <property type="match status" value="1"/>
</dbReference>
<organism evidence="5 6">
    <name type="scientific">Candidatus Gottesmanbacteria bacterium RIFCSPHIGHO2_02_FULL_40_13</name>
    <dbReference type="NCBI Taxonomy" id="1798384"/>
    <lineage>
        <taxon>Bacteria</taxon>
        <taxon>Candidatus Gottesmaniibacteriota</taxon>
    </lineage>
</organism>
<comment type="caution">
    <text evidence="5">The sequence shown here is derived from an EMBL/GenBank/DDBJ whole genome shotgun (WGS) entry which is preliminary data.</text>
</comment>
<name>A0A1F6A756_9BACT</name>
<dbReference type="GO" id="GO:0016787">
    <property type="term" value="F:hydrolase activity"/>
    <property type="evidence" value="ECO:0007669"/>
    <property type="project" value="UniProtKB-KW"/>
</dbReference>
<keyword evidence="2" id="KW-0540">Nuclease</keyword>